<feature type="binding site" evidence="6">
    <location>
        <position position="412"/>
    </location>
    <ligand>
        <name>Na(+)</name>
        <dbReference type="ChEBI" id="CHEBI:29101"/>
        <label>1</label>
    </ligand>
</feature>
<gene>
    <name evidence="10" type="ORF">LSH36_202g04000</name>
</gene>
<proteinExistence type="predicted"/>
<feature type="transmembrane region" description="Helical" evidence="9">
    <location>
        <begin position="557"/>
        <end position="578"/>
    </location>
</feature>
<keyword evidence="6" id="KW-0479">Metal-binding</keyword>
<feature type="transmembrane region" description="Helical" evidence="9">
    <location>
        <begin position="443"/>
        <end position="462"/>
    </location>
</feature>
<feature type="region of interest" description="Disordered" evidence="8">
    <location>
        <begin position="1"/>
        <end position="32"/>
    </location>
</feature>
<keyword evidence="3 9" id="KW-0812">Transmembrane</keyword>
<dbReference type="InterPro" id="IPR037272">
    <property type="entry name" value="SNS_sf"/>
</dbReference>
<dbReference type="GO" id="GO:0035725">
    <property type="term" value="P:sodium ion transmembrane transport"/>
    <property type="evidence" value="ECO:0007669"/>
    <property type="project" value="TreeGrafter"/>
</dbReference>
<dbReference type="Proteomes" id="UP001208570">
    <property type="component" value="Unassembled WGS sequence"/>
</dbReference>
<dbReference type="PROSITE" id="PS50267">
    <property type="entry name" value="NA_NEUROTRAN_SYMP_3"/>
    <property type="match status" value="1"/>
</dbReference>
<feature type="binding site" evidence="6">
    <location>
        <position position="89"/>
    </location>
    <ligand>
        <name>Na(+)</name>
        <dbReference type="ChEBI" id="CHEBI:29101"/>
        <label>1</label>
    </ligand>
</feature>
<feature type="transmembrane region" description="Helical" evidence="9">
    <location>
        <begin position="341"/>
        <end position="365"/>
    </location>
</feature>
<feature type="transmembrane region" description="Helical" evidence="9">
    <location>
        <begin position="308"/>
        <end position="329"/>
    </location>
</feature>
<evidence type="ECO:0000256" key="1">
    <source>
        <dbReference type="ARBA" id="ARBA00004141"/>
    </source>
</evidence>
<evidence type="ECO:0000256" key="4">
    <source>
        <dbReference type="ARBA" id="ARBA00022989"/>
    </source>
</evidence>
<accession>A0AAD9JPB2</accession>
<comment type="caution">
    <text evidence="10">The sequence shown here is derived from an EMBL/GenBank/DDBJ whole genome shotgun (WGS) entry which is preliminary data.</text>
</comment>
<dbReference type="GO" id="GO:0005886">
    <property type="term" value="C:plasma membrane"/>
    <property type="evidence" value="ECO:0007669"/>
    <property type="project" value="TreeGrafter"/>
</dbReference>
<feature type="transmembrane region" description="Helical" evidence="9">
    <location>
        <begin position="76"/>
        <end position="94"/>
    </location>
</feature>
<sequence>MPPTQNADERDYVSVTTDTEQPTEHSENGMPLSAEDVKGTILSENDADVENGIPSTHGSIKKQNHERGNWTNKLDFIMSALSFAVGMGNIWRFPYICYKNGGGIGWTMFLVSFISCIYYNMLVVYSFFYLFASFAKDIPWRGCDNSWNTPACGGIFAMRNCSLHNGTWYNNTCYGLFGDVPAEGQKVLESSAKSNTSHYLLELKPKSPADEYFHHYMLAISDGLEFIGAPRWQLVLILLMCWSIVAICLSKGIRSFGKATYVTSVFPYIILVILLIRGLMLDGSTEGILYYLTPNFEKLLTAEVWGDAAIQVFFSMSICWGGLITLASYNKFDNNCLRDSFVVAIGDALTSIFAGVVIFAIIGYMSKELQVPIDEVATQGAGLAFIIYPSAVASLPISPLWSVLFMLMLINLGIGTQFTLVTTAHTTLLDAFSDTLRHGRRPLFLLLGMCAFCFLAGLSMTTKSGMYILQLMDSYAPSYSLLVIGVMETIAISWVYGHKRFFRDIEQMLGKKPNIFWMFCWKFVTPVLVTGILLFTFIDFTPSTYGSYQYPVWGEVIGWTITLFELAFIPGVAIYKVFTADSELSLIQRIRLLSKPASNWGPAHEIQGNIIDNSMVPLKELTSFQNQPNDEQISNGGVWTLSMPNGLEQNAEEHQNISSRVPSDKNTQVPQYHTCFRFTVNTVEEAMNDDTKPIILHVRDKWKIIILDK</sequence>
<evidence type="ECO:0000256" key="2">
    <source>
        <dbReference type="ARBA" id="ARBA00022448"/>
    </source>
</evidence>
<feature type="transmembrane region" description="Helical" evidence="9">
    <location>
        <begin position="385"/>
        <end position="410"/>
    </location>
</feature>
<dbReference type="EMBL" id="JAODUP010000202">
    <property type="protein sequence ID" value="KAK2156903.1"/>
    <property type="molecule type" value="Genomic_DNA"/>
</dbReference>
<feature type="transmembrane region" description="Helical" evidence="9">
    <location>
        <begin position="516"/>
        <end position="537"/>
    </location>
</feature>
<feature type="binding site" evidence="6">
    <location>
        <position position="84"/>
    </location>
    <ligand>
        <name>Na(+)</name>
        <dbReference type="ChEBI" id="CHEBI:29101"/>
        <label>1</label>
    </ligand>
</feature>
<feature type="binding site" evidence="6">
    <location>
        <position position="315"/>
    </location>
    <ligand>
        <name>Na(+)</name>
        <dbReference type="ChEBI" id="CHEBI:29101"/>
        <label>1</label>
    </ligand>
</feature>
<dbReference type="PANTHER" id="PTHR11616:SF240">
    <property type="entry name" value="BLOATED TUBULES, ISOFORM B-RELATED"/>
    <property type="match status" value="1"/>
</dbReference>
<dbReference type="SUPFAM" id="SSF161070">
    <property type="entry name" value="SNF-like"/>
    <property type="match status" value="1"/>
</dbReference>
<keyword evidence="4 9" id="KW-1133">Transmembrane helix</keyword>
<keyword evidence="11" id="KW-1185">Reference proteome</keyword>
<keyword evidence="7" id="KW-1015">Disulfide bond</keyword>
<keyword evidence="2" id="KW-0813">Transport</keyword>
<dbReference type="GO" id="GO:0006865">
    <property type="term" value="P:amino acid transport"/>
    <property type="evidence" value="ECO:0007669"/>
    <property type="project" value="TreeGrafter"/>
</dbReference>
<evidence type="ECO:0000256" key="7">
    <source>
        <dbReference type="PIRSR" id="PIRSR600175-2"/>
    </source>
</evidence>
<evidence type="ECO:0000256" key="8">
    <source>
        <dbReference type="SAM" id="MobiDB-lite"/>
    </source>
</evidence>
<evidence type="ECO:0000256" key="3">
    <source>
        <dbReference type="ARBA" id="ARBA00022692"/>
    </source>
</evidence>
<feature type="transmembrane region" description="Helical" evidence="9">
    <location>
        <begin position="232"/>
        <end position="249"/>
    </location>
</feature>
<organism evidence="10 11">
    <name type="scientific">Paralvinella palmiformis</name>
    <dbReference type="NCBI Taxonomy" id="53620"/>
    <lineage>
        <taxon>Eukaryota</taxon>
        <taxon>Metazoa</taxon>
        <taxon>Spiralia</taxon>
        <taxon>Lophotrochozoa</taxon>
        <taxon>Annelida</taxon>
        <taxon>Polychaeta</taxon>
        <taxon>Sedentaria</taxon>
        <taxon>Canalipalpata</taxon>
        <taxon>Terebellida</taxon>
        <taxon>Terebelliformia</taxon>
        <taxon>Alvinellidae</taxon>
        <taxon>Paralvinella</taxon>
    </lineage>
</organism>
<evidence type="ECO:0000256" key="5">
    <source>
        <dbReference type="ARBA" id="ARBA00023136"/>
    </source>
</evidence>
<dbReference type="Pfam" id="PF00209">
    <property type="entry name" value="SNF"/>
    <property type="match status" value="1"/>
</dbReference>
<evidence type="ECO:0000313" key="10">
    <source>
        <dbReference type="EMBL" id="KAK2156903.1"/>
    </source>
</evidence>
<feature type="transmembrane region" description="Helical" evidence="9">
    <location>
        <begin position="261"/>
        <end position="280"/>
    </location>
</feature>
<evidence type="ECO:0000313" key="11">
    <source>
        <dbReference type="Proteomes" id="UP001208570"/>
    </source>
</evidence>
<dbReference type="GO" id="GO:0046872">
    <property type="term" value="F:metal ion binding"/>
    <property type="evidence" value="ECO:0007669"/>
    <property type="project" value="UniProtKB-KW"/>
</dbReference>
<dbReference type="AlphaFoldDB" id="A0AAD9JPB2"/>
<reference evidence="10" key="1">
    <citation type="journal article" date="2023" name="Mol. Biol. Evol.">
        <title>Third-Generation Sequencing Reveals the Adaptive Role of the Epigenome in Three Deep-Sea Polychaetes.</title>
        <authorList>
            <person name="Perez M."/>
            <person name="Aroh O."/>
            <person name="Sun Y."/>
            <person name="Lan Y."/>
            <person name="Juniper S.K."/>
            <person name="Young C.R."/>
            <person name="Angers B."/>
            <person name="Qian P.Y."/>
        </authorList>
    </citation>
    <scope>NUCLEOTIDE SEQUENCE</scope>
    <source>
        <strain evidence="10">P08H-3</strain>
    </source>
</reference>
<evidence type="ECO:0008006" key="12">
    <source>
        <dbReference type="Google" id="ProtNLM"/>
    </source>
</evidence>
<dbReference type="InterPro" id="IPR000175">
    <property type="entry name" value="Na/ntran_symport"/>
</dbReference>
<dbReference type="PANTHER" id="PTHR11616">
    <property type="entry name" value="SODIUM/CHLORIDE DEPENDENT TRANSPORTER"/>
    <property type="match status" value="1"/>
</dbReference>
<comment type="subcellular location">
    <subcellularLocation>
        <location evidence="1">Membrane</location>
        <topology evidence="1">Multi-pass membrane protein</topology>
    </subcellularLocation>
</comment>
<name>A0AAD9JPB2_9ANNE</name>
<feature type="transmembrane region" description="Helical" evidence="9">
    <location>
        <begin position="474"/>
        <end position="496"/>
    </location>
</feature>
<evidence type="ECO:0000256" key="9">
    <source>
        <dbReference type="SAM" id="Phobius"/>
    </source>
</evidence>
<evidence type="ECO:0000256" key="6">
    <source>
        <dbReference type="PIRSR" id="PIRSR600175-1"/>
    </source>
</evidence>
<feature type="binding site" evidence="6">
    <location>
        <position position="85"/>
    </location>
    <ligand>
        <name>Na(+)</name>
        <dbReference type="ChEBI" id="CHEBI:29101"/>
        <label>1</label>
    </ligand>
</feature>
<protein>
    <recommendedName>
        <fullName evidence="12">Transporter</fullName>
    </recommendedName>
</protein>
<feature type="disulfide bond" evidence="7">
    <location>
        <begin position="143"/>
        <end position="152"/>
    </location>
</feature>
<keyword evidence="5 9" id="KW-0472">Membrane</keyword>
<keyword evidence="6" id="KW-0915">Sodium</keyword>
<feature type="transmembrane region" description="Helical" evidence="9">
    <location>
        <begin position="106"/>
        <end position="131"/>
    </location>
</feature>
<dbReference type="PRINTS" id="PR00176">
    <property type="entry name" value="NANEUSMPORT"/>
</dbReference>